<name>A0A392UI83_9FABA</name>
<accession>A0A392UI83</accession>
<evidence type="ECO:0000256" key="1">
    <source>
        <dbReference type="SAM" id="MobiDB-lite"/>
    </source>
</evidence>
<keyword evidence="3" id="KW-1185">Reference proteome</keyword>
<sequence length="56" mass="6764">RHTLFRSSKTLKNNGSSTRHDDRIEKNEHKNRVKMVENEEICRETKQIVQEEAQER</sequence>
<dbReference type="Proteomes" id="UP000265520">
    <property type="component" value="Unassembled WGS sequence"/>
</dbReference>
<organism evidence="2 3">
    <name type="scientific">Trifolium medium</name>
    <dbReference type="NCBI Taxonomy" id="97028"/>
    <lineage>
        <taxon>Eukaryota</taxon>
        <taxon>Viridiplantae</taxon>
        <taxon>Streptophyta</taxon>
        <taxon>Embryophyta</taxon>
        <taxon>Tracheophyta</taxon>
        <taxon>Spermatophyta</taxon>
        <taxon>Magnoliopsida</taxon>
        <taxon>eudicotyledons</taxon>
        <taxon>Gunneridae</taxon>
        <taxon>Pentapetalae</taxon>
        <taxon>rosids</taxon>
        <taxon>fabids</taxon>
        <taxon>Fabales</taxon>
        <taxon>Fabaceae</taxon>
        <taxon>Papilionoideae</taxon>
        <taxon>50 kb inversion clade</taxon>
        <taxon>NPAAA clade</taxon>
        <taxon>Hologalegina</taxon>
        <taxon>IRL clade</taxon>
        <taxon>Trifolieae</taxon>
        <taxon>Trifolium</taxon>
    </lineage>
</organism>
<reference evidence="2 3" key="1">
    <citation type="journal article" date="2018" name="Front. Plant Sci.">
        <title>Red Clover (Trifolium pratense) and Zigzag Clover (T. medium) - A Picture of Genomic Similarities and Differences.</title>
        <authorList>
            <person name="Dluhosova J."/>
            <person name="Istvanek J."/>
            <person name="Nedelnik J."/>
            <person name="Repkova J."/>
        </authorList>
    </citation>
    <scope>NUCLEOTIDE SEQUENCE [LARGE SCALE GENOMIC DNA]</scope>
    <source>
        <strain evidence="3">cv. 10/8</strain>
        <tissue evidence="2">Leaf</tissue>
    </source>
</reference>
<feature type="region of interest" description="Disordered" evidence="1">
    <location>
        <begin position="1"/>
        <end position="29"/>
    </location>
</feature>
<feature type="compositionally biased region" description="Basic and acidic residues" evidence="1">
    <location>
        <begin position="18"/>
        <end position="29"/>
    </location>
</feature>
<feature type="compositionally biased region" description="Polar residues" evidence="1">
    <location>
        <begin position="1"/>
        <end position="17"/>
    </location>
</feature>
<dbReference type="EMBL" id="LXQA010834888">
    <property type="protein sequence ID" value="MCI73271.1"/>
    <property type="molecule type" value="Genomic_DNA"/>
</dbReference>
<dbReference type="AlphaFoldDB" id="A0A392UI83"/>
<evidence type="ECO:0000313" key="2">
    <source>
        <dbReference type="EMBL" id="MCI73271.1"/>
    </source>
</evidence>
<protein>
    <submittedName>
        <fullName evidence="2">Uncharacterized protein</fullName>
    </submittedName>
</protein>
<evidence type="ECO:0000313" key="3">
    <source>
        <dbReference type="Proteomes" id="UP000265520"/>
    </source>
</evidence>
<proteinExistence type="predicted"/>
<comment type="caution">
    <text evidence="2">The sequence shown here is derived from an EMBL/GenBank/DDBJ whole genome shotgun (WGS) entry which is preliminary data.</text>
</comment>
<feature type="non-terminal residue" evidence="2">
    <location>
        <position position="1"/>
    </location>
</feature>